<gene>
    <name evidence="1" type="ORF">MT2528_1331</name>
    <name evidence="2" type="ORF">NVI5450_1503</name>
</gene>
<dbReference type="STRING" id="80854.MVIS_1989"/>
<evidence type="ECO:0000313" key="2">
    <source>
        <dbReference type="EMBL" id="SGY93689.1"/>
    </source>
</evidence>
<dbReference type="OrthoDB" id="6505258at2"/>
<dbReference type="GeneID" id="61295243"/>
<evidence type="ECO:0000313" key="4">
    <source>
        <dbReference type="Proteomes" id="UP000183794"/>
    </source>
</evidence>
<dbReference type="AlphaFoldDB" id="A0A090ICP6"/>
<dbReference type="HOGENOM" id="CLU_2369752_0_0_6"/>
<dbReference type="EMBL" id="FPLJ01000036">
    <property type="protein sequence ID" value="SGY87692.1"/>
    <property type="molecule type" value="Genomic_DNA"/>
</dbReference>
<dbReference type="KEGG" id="mvs:MVIS_1989"/>
<protein>
    <submittedName>
        <fullName evidence="2">Uncharacterized protein</fullName>
    </submittedName>
</protein>
<sequence>MGQVQRAIVDTAPPSADSIAQIHSLFGSSRIGCIYDKLDEDLKKGILVAAGLKMPHLKLKLSELDQLDKAKLHNAINALEPVIRKLAGHSISEFK</sequence>
<evidence type="ECO:0000313" key="1">
    <source>
        <dbReference type="EMBL" id="SGY87692.1"/>
    </source>
</evidence>
<reference evidence="2 4" key="2">
    <citation type="submission" date="2016-11" db="EMBL/GenBank/DDBJ databases">
        <authorList>
            <person name="Jaros S."/>
            <person name="Januszkiewicz K."/>
            <person name="Wedrychowicz H."/>
        </authorList>
    </citation>
    <scope>NUCLEOTIDE SEQUENCE [LARGE SCALE GENOMIC DNA]</scope>
    <source>
        <strain evidence="2">NVI 5450</strain>
    </source>
</reference>
<dbReference type="Proteomes" id="UP000182660">
    <property type="component" value="Unassembled WGS sequence"/>
</dbReference>
<proteinExistence type="predicted"/>
<dbReference type="EMBL" id="FPLD01000046">
    <property type="protein sequence ID" value="SGY93689.1"/>
    <property type="molecule type" value="Genomic_DNA"/>
</dbReference>
<accession>A0A090ICP6</accession>
<evidence type="ECO:0000313" key="3">
    <source>
        <dbReference type="Proteomes" id="UP000182660"/>
    </source>
</evidence>
<dbReference type="Proteomes" id="UP000183794">
    <property type="component" value="Unassembled WGS sequence"/>
</dbReference>
<organism evidence="2 4">
    <name type="scientific">Moritella viscosa</name>
    <dbReference type="NCBI Taxonomy" id="80854"/>
    <lineage>
        <taxon>Bacteria</taxon>
        <taxon>Pseudomonadati</taxon>
        <taxon>Pseudomonadota</taxon>
        <taxon>Gammaproteobacteria</taxon>
        <taxon>Alteromonadales</taxon>
        <taxon>Moritellaceae</taxon>
        <taxon>Moritella</taxon>
    </lineage>
</organism>
<keyword evidence="3" id="KW-1185">Reference proteome</keyword>
<reference evidence="1 3" key="1">
    <citation type="submission" date="2016-11" db="EMBL/GenBank/DDBJ databases">
        <authorList>
            <person name="Klemetsen T."/>
        </authorList>
    </citation>
    <scope>NUCLEOTIDE SEQUENCE [LARGE SCALE GENOMIC DNA]</scope>
    <source>
        <strain evidence="1">MT 2528</strain>
    </source>
</reference>
<dbReference type="RefSeq" id="WP_045110245.1">
    <property type="nucleotide sequence ID" value="NZ_CAWQZC010000043.1"/>
</dbReference>
<name>A0A090ICP6_9GAMM</name>
<dbReference type="PATRIC" id="fig|80854.5.peg.2125"/>